<name>A0AAE0LHH0_9CHLO</name>
<evidence type="ECO:0000256" key="4">
    <source>
        <dbReference type="ARBA" id="ARBA00023136"/>
    </source>
</evidence>
<evidence type="ECO:0000313" key="8">
    <source>
        <dbReference type="Proteomes" id="UP001190700"/>
    </source>
</evidence>
<organism evidence="7 8">
    <name type="scientific">Cymbomonas tetramitiformis</name>
    <dbReference type="NCBI Taxonomy" id="36881"/>
    <lineage>
        <taxon>Eukaryota</taxon>
        <taxon>Viridiplantae</taxon>
        <taxon>Chlorophyta</taxon>
        <taxon>Pyramimonadophyceae</taxon>
        <taxon>Pyramimonadales</taxon>
        <taxon>Pyramimonadaceae</taxon>
        <taxon>Cymbomonas</taxon>
    </lineage>
</organism>
<feature type="transmembrane region" description="Helical" evidence="5">
    <location>
        <begin position="189"/>
        <end position="210"/>
    </location>
</feature>
<proteinExistence type="predicted"/>
<dbReference type="InterPro" id="IPR036259">
    <property type="entry name" value="MFS_trans_sf"/>
</dbReference>
<feature type="transmembrane region" description="Helical" evidence="5">
    <location>
        <begin position="222"/>
        <end position="239"/>
    </location>
</feature>
<keyword evidence="4 5" id="KW-0472">Membrane</keyword>
<feature type="domain" description="Major facilitator superfamily (MFS) profile" evidence="6">
    <location>
        <begin position="66"/>
        <end position="338"/>
    </location>
</feature>
<dbReference type="EMBL" id="LGRX02002072">
    <property type="protein sequence ID" value="KAK3284945.1"/>
    <property type="molecule type" value="Genomic_DNA"/>
</dbReference>
<evidence type="ECO:0000259" key="6">
    <source>
        <dbReference type="PROSITE" id="PS50850"/>
    </source>
</evidence>
<evidence type="ECO:0000256" key="2">
    <source>
        <dbReference type="ARBA" id="ARBA00022692"/>
    </source>
</evidence>
<comment type="subcellular location">
    <subcellularLocation>
        <location evidence="1">Membrane</location>
        <topology evidence="1">Multi-pass membrane protein</topology>
    </subcellularLocation>
</comment>
<dbReference type="Proteomes" id="UP001190700">
    <property type="component" value="Unassembled WGS sequence"/>
</dbReference>
<keyword evidence="8" id="KW-1185">Reference proteome</keyword>
<dbReference type="GO" id="GO:0016020">
    <property type="term" value="C:membrane"/>
    <property type="evidence" value="ECO:0007669"/>
    <property type="project" value="UniProtKB-SubCell"/>
</dbReference>
<dbReference type="GO" id="GO:0022857">
    <property type="term" value="F:transmembrane transporter activity"/>
    <property type="evidence" value="ECO:0007669"/>
    <property type="project" value="InterPro"/>
</dbReference>
<dbReference type="Pfam" id="PF00083">
    <property type="entry name" value="Sugar_tr"/>
    <property type="match status" value="1"/>
</dbReference>
<protein>
    <recommendedName>
        <fullName evidence="6">Major facilitator superfamily (MFS) profile domain-containing protein</fullName>
    </recommendedName>
</protein>
<dbReference type="InterPro" id="IPR005828">
    <property type="entry name" value="MFS_sugar_transport-like"/>
</dbReference>
<evidence type="ECO:0000256" key="1">
    <source>
        <dbReference type="ARBA" id="ARBA00004141"/>
    </source>
</evidence>
<sequence>MPASIVADYGASIVSDDGASIVAGVEALPEADIGTGPAPVNRNAFDGEFTSGQAYHLCQSSWIWFSSAVLTMQTVFTQKDPKWFCTGLECSESSQDDFCDIPRDSWEWEDRNESIVSTWDLICDSSWRVSFSGSAFFFGFLWGAGIFGLLADRYGRRPTLHLAIGLTAAVSFANAAAPTYWVYVSLLTLVGFGLGGTGVVSFVLAMEAIAQKYRGPAGISTQYFWCAGAAALPLFAYLLPHWRHLTVATACIPLLHIFVAPFLKESPRWLAIQGNHEQATAVMEAIHGAGASAPLASAESESPEETLLDLKRSPALTTRLSILLFAWPTVTIAGHGPR</sequence>
<accession>A0AAE0LHH0</accession>
<dbReference type="AlphaFoldDB" id="A0AAE0LHH0"/>
<dbReference type="InterPro" id="IPR020846">
    <property type="entry name" value="MFS_dom"/>
</dbReference>
<dbReference type="PANTHER" id="PTHR24064">
    <property type="entry name" value="SOLUTE CARRIER FAMILY 22 MEMBER"/>
    <property type="match status" value="1"/>
</dbReference>
<dbReference type="SUPFAM" id="SSF103473">
    <property type="entry name" value="MFS general substrate transporter"/>
    <property type="match status" value="1"/>
</dbReference>
<comment type="caution">
    <text evidence="7">The sequence shown here is derived from an EMBL/GenBank/DDBJ whole genome shotgun (WGS) entry which is preliminary data.</text>
</comment>
<dbReference type="Gene3D" id="1.20.1250.20">
    <property type="entry name" value="MFS general substrate transporter like domains"/>
    <property type="match status" value="1"/>
</dbReference>
<evidence type="ECO:0000256" key="5">
    <source>
        <dbReference type="SAM" id="Phobius"/>
    </source>
</evidence>
<dbReference type="PROSITE" id="PS50850">
    <property type="entry name" value="MFS"/>
    <property type="match status" value="1"/>
</dbReference>
<feature type="transmembrane region" description="Helical" evidence="5">
    <location>
        <begin position="162"/>
        <end position="183"/>
    </location>
</feature>
<feature type="transmembrane region" description="Helical" evidence="5">
    <location>
        <begin position="131"/>
        <end position="150"/>
    </location>
</feature>
<feature type="transmembrane region" description="Helical" evidence="5">
    <location>
        <begin position="245"/>
        <end position="263"/>
    </location>
</feature>
<evidence type="ECO:0000256" key="3">
    <source>
        <dbReference type="ARBA" id="ARBA00022989"/>
    </source>
</evidence>
<evidence type="ECO:0000313" key="7">
    <source>
        <dbReference type="EMBL" id="KAK3284945.1"/>
    </source>
</evidence>
<keyword evidence="2 5" id="KW-0812">Transmembrane</keyword>
<keyword evidence="3 5" id="KW-1133">Transmembrane helix</keyword>
<gene>
    <name evidence="7" type="ORF">CYMTET_7428</name>
</gene>
<dbReference type="PROSITE" id="PS00217">
    <property type="entry name" value="SUGAR_TRANSPORT_2"/>
    <property type="match status" value="1"/>
</dbReference>
<reference evidence="7 8" key="1">
    <citation type="journal article" date="2015" name="Genome Biol. Evol.">
        <title>Comparative Genomics of a Bacterivorous Green Alga Reveals Evolutionary Causalities and Consequences of Phago-Mixotrophic Mode of Nutrition.</title>
        <authorList>
            <person name="Burns J.A."/>
            <person name="Paasch A."/>
            <person name="Narechania A."/>
            <person name="Kim E."/>
        </authorList>
    </citation>
    <scope>NUCLEOTIDE SEQUENCE [LARGE SCALE GENOMIC DNA]</scope>
    <source>
        <strain evidence="7 8">PLY_AMNH</strain>
    </source>
</reference>
<dbReference type="InterPro" id="IPR005829">
    <property type="entry name" value="Sugar_transporter_CS"/>
</dbReference>